<name>A0A850H6Z5_9SPHN</name>
<dbReference type="PROSITE" id="PS51208">
    <property type="entry name" value="AUTOTRANSPORTER"/>
    <property type="match status" value="1"/>
</dbReference>
<evidence type="ECO:0000313" key="2">
    <source>
        <dbReference type="EMBL" id="NVE94937.1"/>
    </source>
</evidence>
<proteinExistence type="predicted"/>
<dbReference type="InterPro" id="IPR012332">
    <property type="entry name" value="Autotransporter_pectin_lyase_C"/>
</dbReference>
<dbReference type="InterPro" id="IPR011050">
    <property type="entry name" value="Pectin_lyase_fold/virulence"/>
</dbReference>
<dbReference type="SUPFAM" id="SSF103515">
    <property type="entry name" value="Autotransporter"/>
    <property type="match status" value="1"/>
</dbReference>
<reference evidence="2 3" key="1">
    <citation type="submission" date="2020-06" db="EMBL/GenBank/DDBJ databases">
        <title>Altererythrobacter lutimaris sp. nov., a marine bacterium isolated from a tidal flat.</title>
        <authorList>
            <person name="Kim D."/>
            <person name="Yoo Y."/>
            <person name="Kim J.-J."/>
        </authorList>
    </citation>
    <scope>NUCLEOTIDE SEQUENCE [LARGE SCALE GENOMIC DNA]</scope>
    <source>
        <strain evidence="2 3">JGD-16</strain>
    </source>
</reference>
<organism evidence="2 3">
    <name type="scientific">Altererythrobacter lutimaris</name>
    <dbReference type="NCBI Taxonomy" id="2743979"/>
    <lineage>
        <taxon>Bacteria</taxon>
        <taxon>Pseudomonadati</taxon>
        <taxon>Pseudomonadota</taxon>
        <taxon>Alphaproteobacteria</taxon>
        <taxon>Sphingomonadales</taxon>
        <taxon>Erythrobacteraceae</taxon>
        <taxon>Altererythrobacter</taxon>
    </lineage>
</organism>
<dbReference type="InterPro" id="IPR005546">
    <property type="entry name" value="Autotransporte_beta"/>
</dbReference>
<dbReference type="Proteomes" id="UP000546031">
    <property type="component" value="Unassembled WGS sequence"/>
</dbReference>
<protein>
    <recommendedName>
        <fullName evidence="1">Autotransporter domain-containing protein</fullName>
    </recommendedName>
</protein>
<evidence type="ECO:0000259" key="1">
    <source>
        <dbReference type="PROSITE" id="PS51208"/>
    </source>
</evidence>
<keyword evidence="3" id="KW-1185">Reference proteome</keyword>
<dbReference type="SUPFAM" id="SSF51126">
    <property type="entry name" value="Pectin lyase-like"/>
    <property type="match status" value="1"/>
</dbReference>
<dbReference type="SMART" id="SM00710">
    <property type="entry name" value="PbH1"/>
    <property type="match status" value="15"/>
</dbReference>
<dbReference type="InterPro" id="IPR036709">
    <property type="entry name" value="Autotransporte_beta_dom_sf"/>
</dbReference>
<sequence length="2217" mass="218077">MTDQNQAQTSVSKLGNSLHGAANFLRWSTSAMLRGGRVTKFKGEAANYSPELAVVAVPSEQSAAAGGGSTTLTLGLARRLLHWSVAPVALLAGASPAFAQDQDACVEGDPGEFVCQDNGDAATDTQDLSSDGDVTVSIEDGFEIDTSGTGGDAIDIEYSNGSVTIEQASGSSTITGDQYGIDVFNAYGSIVITTGGDVTGFGNDGIFADTSGGAADGSSITIDTTAGAVAGYSDAVFVSQDATNGGDIVVTTADVTGENDGGVNVRQLSDGSTTIDTTAGDVFGGYYGIYVGSSGTGSVSITTANVTGDYGGGVDVDNEGGDVVLDTTAGTVTGGNYGIRVQQGGDGDVSITTAQVDGASGVGIEVNRGPGSGNIAIDTTLGAVTGEDNGIVVQNNGDGATTITTAEVTSAQGFGINATNAAIATDLIIDSSAGSVTAGEYSYDDGIRVRNNGTGVTRITTADVTAGDGSGEGGNGIDVISSFDTTGLEIDTSAGTVDGDSIGIRARNYGTGNTSIVTADVAGNSGDGINARDDGEIGNGVDMSIDSSVGSVTGRQDGIDAFNFDTGDLSIVTADVTGTTGIGIRAENQGADTGDLLIDATLGSIGGATGGIRAENTGTGETLISTADVSTTGEAGTGIEAIHAGTDLFIDTAAGTISTVDAGGIYAANYGSGVTSITTADVTVQTGGNAISVNHSGTDVSVDTTAGAVFQGGANGSGIRVTNSGTGNTTITTADVTGGTTSDGNGDGIYVYNESDAGDLSIDSTAGTVSGEDEGIYARNNGTGDTTITTAGVTGASDTGVYVYSSYNAANVSVDTTAGGVSGSDFGIDVRQYSFGDLTVTTADVTAGSVDGVYTYTGFDTGSVTIDTSAGTVTGGDDGIEVYHSGYGELSITTADVIGQGDDGIRAYSYGSATIDSTQGSVTGANDGISVYQYSGEGSGVEVTTADVTGTSGDGINVENSYDSFAITIDSTAGAVTGGDDGIDVYARGYDSTTDVVTGDVTGQSGAGISVNDYGEGGYGAGSILISSVAGSVNGATNGIEAQNRATGDLVITTADVTGETGDGIAAENIGETGALTVDSSAGAVTGDRNGIYAINEGTGATSITTANVTGTTADGVSMVTGADSTTLDIDTSAGAAIGGNRGIYANHGGSDALTITVGNVTGQSAEGILAITNQADADISVRGGDDVDSNVIGATDGIRLETQGADITVSDLDSVTSQAGDGLNLVSNGGDISVSDIGTITGFGGNGIFANADSGDIVIDNVGFDGGITATGGIGIAAYADNGGTVTIGTSGAVSGDAYGVQGSTNNGEGGVTIDTTNYDVTGAIGIRAVSLGSGNVSVTTANVTGTGGDGINAFADGGSIAVDTTAGTVAGLTDGIRTSQDGEGDTTIATADVESTLGNGIDVASNGGNVSIDSTAGAVSANFAGIRVFNYGTGTTTVTTADVSGGGEGGGGIYVAGSGAGIVVDSSAGEVVGGAYTAAGVAVFNDGTGSTEITVANVTGGDAGITAYNSGDAGDLDIDSTAGTVTGSLRGISASNSGSGDTTITTADVVATDDESFGVVVYGYSFSAGGNVTVDTTAGSVTAGSLGIGVVSYGEAGGVLAITTADVTATSNAGEFPEAGILVFAYGTDVVIDTTAGAVSANNAGIGVRSSAGSVTINAGDVTADTGNGIYAATYGDGTIAIEVVGQTSGGTNGIAVSTEGAAVSITNNGTLSGGDFAVLANDPATGPITLANSGMLASAIQFAAADDQLINTGMFAAEGVSDFGDGEDQLANSGTLQVAASAQIDGLELLQNSGLIDLVNGQTGTIFATSGNFVGDGGSIALDVSFVDGSSDLIVIDGAATGTTQLVLSNVSADFSFDGQVLLVDAGEGTAADAFVLADTISSTFLSVDLGFDALANDFSVTLDLSERVFEGTKIAEAAQSLWYQSADAWADYRATSRGAGASASPAWVVAYAVSASRDEVFSDTTGLGLADSNLDYEQDYFGLQGGADYSLGENLVVGVTGGYLSSEFAQDASGTRANFDVLNIGVSLSFASGGFFADTLVKYDRINGEFVDITRDAFAGDLDGSAFGARIKAGYRVGGDSLYVEPRVSLDFQKTDLDDLNISDQTFEFDNLEGLRGAAGVRLGGYDKSGSTRIGYFLDTVVVHEFDGESDIVFRALDAEVDFQNNPIGTYVDVKAGITLDSNGPLSGFFQVESDVLGDYNSFGAKAGVKVKF</sequence>
<gene>
    <name evidence="2" type="ORF">HUO12_08520</name>
</gene>
<dbReference type="EMBL" id="JABWTA010000001">
    <property type="protein sequence ID" value="NVE94937.1"/>
    <property type="molecule type" value="Genomic_DNA"/>
</dbReference>
<dbReference type="InterPro" id="IPR006626">
    <property type="entry name" value="PbH1"/>
</dbReference>
<evidence type="ECO:0000313" key="3">
    <source>
        <dbReference type="Proteomes" id="UP000546031"/>
    </source>
</evidence>
<comment type="caution">
    <text evidence="2">The sequence shown here is derived from an EMBL/GenBank/DDBJ whole genome shotgun (WGS) entry which is preliminary data.</text>
</comment>
<accession>A0A850H6Z5</accession>
<feature type="domain" description="Autotransporter" evidence="1">
    <location>
        <begin position="1943"/>
        <end position="2217"/>
    </location>
</feature>
<dbReference type="RefSeq" id="WP_176273159.1">
    <property type="nucleotide sequence ID" value="NZ_JABWTA010000001.1"/>
</dbReference>
<dbReference type="Gene3D" id="2.160.20.20">
    <property type="match status" value="1"/>
</dbReference>
<dbReference type="SMART" id="SM00869">
    <property type="entry name" value="Autotransporter"/>
    <property type="match status" value="1"/>
</dbReference>